<evidence type="ECO:0000256" key="3">
    <source>
        <dbReference type="ARBA" id="ARBA00022801"/>
    </source>
</evidence>
<dbReference type="EMBL" id="JBBPFD010000661">
    <property type="protein sequence ID" value="KAK7877971.1"/>
    <property type="molecule type" value="Genomic_DNA"/>
</dbReference>
<evidence type="ECO:0000256" key="5">
    <source>
        <dbReference type="ARBA" id="ARBA00023157"/>
    </source>
</evidence>
<reference evidence="10" key="1">
    <citation type="submission" date="2024-04" db="EMBL/GenBank/DDBJ databases">
        <title>Salinicola lusitanus LLJ914,a marine bacterium isolated from the Okinawa Trough.</title>
        <authorList>
            <person name="Li J."/>
        </authorList>
    </citation>
    <scope>NUCLEOTIDE SEQUENCE [LARGE SCALE GENOMIC DNA]</scope>
</reference>
<keyword evidence="4" id="KW-0720">Serine protease</keyword>
<evidence type="ECO:0000256" key="1">
    <source>
        <dbReference type="ARBA" id="ARBA00022670"/>
    </source>
</evidence>
<organism evidence="9 10">
    <name type="scientific">Mugilogobius chulae</name>
    <name type="common">yellowstripe goby</name>
    <dbReference type="NCBI Taxonomy" id="88201"/>
    <lineage>
        <taxon>Eukaryota</taxon>
        <taxon>Metazoa</taxon>
        <taxon>Chordata</taxon>
        <taxon>Craniata</taxon>
        <taxon>Vertebrata</taxon>
        <taxon>Euteleostomi</taxon>
        <taxon>Actinopterygii</taxon>
        <taxon>Neopterygii</taxon>
        <taxon>Teleostei</taxon>
        <taxon>Neoteleostei</taxon>
        <taxon>Acanthomorphata</taxon>
        <taxon>Gobiaria</taxon>
        <taxon>Gobiiformes</taxon>
        <taxon>Gobioidei</taxon>
        <taxon>Gobiidae</taxon>
        <taxon>Gobionellinae</taxon>
        <taxon>Mugilogobius</taxon>
    </lineage>
</organism>
<dbReference type="SMART" id="SM00020">
    <property type="entry name" value="Tryp_SPc"/>
    <property type="match status" value="1"/>
</dbReference>
<dbReference type="PANTHER" id="PTHR24264">
    <property type="entry name" value="TRYPSIN-RELATED"/>
    <property type="match status" value="1"/>
</dbReference>
<dbReference type="InterPro" id="IPR001314">
    <property type="entry name" value="Peptidase_S1A"/>
</dbReference>
<comment type="catalytic activity">
    <reaction evidence="6">
        <text>Preferential cleavage: Arg-|-Xaa, Lys-|-Xaa.</text>
        <dbReference type="EC" id="3.4.21.4"/>
    </reaction>
</comment>
<evidence type="ECO:0000256" key="4">
    <source>
        <dbReference type="ARBA" id="ARBA00022825"/>
    </source>
</evidence>
<dbReference type="FunFam" id="2.40.10.10:FF:000120">
    <property type="entry name" value="Putative serine protease"/>
    <property type="match status" value="1"/>
</dbReference>
<comment type="caution">
    <text evidence="9">The sequence shown here is derived from an EMBL/GenBank/DDBJ whole genome shotgun (WGS) entry which is preliminary data.</text>
</comment>
<dbReference type="InterPro" id="IPR050127">
    <property type="entry name" value="Serine_Proteases_S1"/>
</dbReference>
<dbReference type="PROSITE" id="PS00134">
    <property type="entry name" value="TRYPSIN_HIS"/>
    <property type="match status" value="1"/>
</dbReference>
<dbReference type="Pfam" id="PF00089">
    <property type="entry name" value="Trypsin"/>
    <property type="match status" value="1"/>
</dbReference>
<dbReference type="GO" id="GO:0006508">
    <property type="term" value="P:proteolysis"/>
    <property type="evidence" value="ECO:0007669"/>
    <property type="project" value="UniProtKB-KW"/>
</dbReference>
<evidence type="ECO:0000256" key="2">
    <source>
        <dbReference type="ARBA" id="ARBA00022729"/>
    </source>
</evidence>
<keyword evidence="10" id="KW-1185">Reference proteome</keyword>
<evidence type="ECO:0000259" key="8">
    <source>
        <dbReference type="PROSITE" id="PS50240"/>
    </source>
</evidence>
<dbReference type="GO" id="GO:0005615">
    <property type="term" value="C:extracellular space"/>
    <property type="evidence" value="ECO:0007669"/>
    <property type="project" value="TreeGrafter"/>
</dbReference>
<dbReference type="InterPro" id="IPR018114">
    <property type="entry name" value="TRYPSIN_HIS"/>
</dbReference>
<proteinExistence type="predicted"/>
<gene>
    <name evidence="9" type="ORF">WMY93_031373</name>
</gene>
<dbReference type="PRINTS" id="PR00722">
    <property type="entry name" value="CHYMOTRYPSIN"/>
</dbReference>
<dbReference type="PANTHER" id="PTHR24264:SF20">
    <property type="entry name" value="TRYPSIN-LIKE"/>
    <property type="match status" value="1"/>
</dbReference>
<dbReference type="InterPro" id="IPR009003">
    <property type="entry name" value="Peptidase_S1_PA"/>
</dbReference>
<keyword evidence="3" id="KW-0378">Hydrolase</keyword>
<evidence type="ECO:0000256" key="6">
    <source>
        <dbReference type="ARBA" id="ARBA00036320"/>
    </source>
</evidence>
<keyword evidence="5" id="KW-1015">Disulfide bond</keyword>
<dbReference type="Gene3D" id="2.40.10.10">
    <property type="entry name" value="Trypsin-like serine proteases"/>
    <property type="match status" value="1"/>
</dbReference>
<sequence>MSANAGEDYRIVGGLPPVPNSIKYIVSIQTRLRQHFCGGSLITRYWVVTAAHCNKGIDNTLVVAGDHTLGVYEGTEQEIFPQILIPHPEHNSRTSNNDIMLIKLQVPVWLNSYISIVILPRQDAMRTPGSMCRASGWGSTQPGVNTISTTLQTVKLPIVDPNQCNSTVSYSGAITDRMLCAGYRDSGGPLVCDGLLYGIVSWGSGCAIPQYPGVYTSVSKYRVWIENTVASFYRKCT</sequence>
<dbReference type="EC" id="3.4.21.4" evidence="7"/>
<dbReference type="InterPro" id="IPR001254">
    <property type="entry name" value="Trypsin_dom"/>
</dbReference>
<name>A0AAW0MGF9_9GOBI</name>
<evidence type="ECO:0000256" key="7">
    <source>
        <dbReference type="ARBA" id="ARBA00038868"/>
    </source>
</evidence>
<dbReference type="SUPFAM" id="SSF50494">
    <property type="entry name" value="Trypsin-like serine proteases"/>
    <property type="match status" value="1"/>
</dbReference>
<dbReference type="PROSITE" id="PS50240">
    <property type="entry name" value="TRYPSIN_DOM"/>
    <property type="match status" value="1"/>
</dbReference>
<keyword evidence="1" id="KW-0645">Protease</keyword>
<keyword evidence="2" id="KW-0732">Signal</keyword>
<protein>
    <recommendedName>
        <fullName evidence="7">trypsin</fullName>
        <ecNumber evidence="7">3.4.21.4</ecNumber>
    </recommendedName>
</protein>
<feature type="domain" description="Peptidase S1" evidence="8">
    <location>
        <begin position="11"/>
        <end position="230"/>
    </location>
</feature>
<evidence type="ECO:0000313" key="10">
    <source>
        <dbReference type="Proteomes" id="UP001460270"/>
    </source>
</evidence>
<dbReference type="InterPro" id="IPR043504">
    <property type="entry name" value="Peptidase_S1_PA_chymotrypsin"/>
</dbReference>
<dbReference type="CDD" id="cd00190">
    <property type="entry name" value="Tryp_SPc"/>
    <property type="match status" value="1"/>
</dbReference>
<evidence type="ECO:0000313" key="9">
    <source>
        <dbReference type="EMBL" id="KAK7877971.1"/>
    </source>
</evidence>
<dbReference type="Proteomes" id="UP001460270">
    <property type="component" value="Unassembled WGS sequence"/>
</dbReference>
<dbReference type="AlphaFoldDB" id="A0AAW0MGF9"/>
<accession>A0AAW0MGF9</accession>
<dbReference type="GO" id="GO:0004252">
    <property type="term" value="F:serine-type endopeptidase activity"/>
    <property type="evidence" value="ECO:0007669"/>
    <property type="project" value="UniProtKB-EC"/>
</dbReference>